<evidence type="ECO:0000313" key="5">
    <source>
        <dbReference type="EMBL" id="KAG7346617.1"/>
    </source>
</evidence>
<evidence type="ECO:0000256" key="1">
    <source>
        <dbReference type="ARBA" id="ARBA00022857"/>
    </source>
</evidence>
<name>A0A9K3PGA0_9STRA</name>
<dbReference type="GO" id="GO:0008270">
    <property type="term" value="F:zinc ion binding"/>
    <property type="evidence" value="ECO:0007669"/>
    <property type="project" value="InterPro"/>
</dbReference>
<dbReference type="PROSITE" id="PS01162">
    <property type="entry name" value="QOR_ZETA_CRYSTAL"/>
    <property type="match status" value="1"/>
</dbReference>
<dbReference type="SMART" id="SM00829">
    <property type="entry name" value="PKS_ER"/>
    <property type="match status" value="1"/>
</dbReference>
<dbReference type="Proteomes" id="UP000693970">
    <property type="component" value="Unassembled WGS sequence"/>
</dbReference>
<evidence type="ECO:0000256" key="2">
    <source>
        <dbReference type="ARBA" id="ARBA00023002"/>
    </source>
</evidence>
<protein>
    <submittedName>
        <fullName evidence="5">Zinc-binding dehydrogenase</fullName>
    </submittedName>
</protein>
<dbReference type="Pfam" id="PF00107">
    <property type="entry name" value="ADH_zinc_N"/>
    <property type="match status" value="1"/>
</dbReference>
<keyword evidence="3" id="KW-0472">Membrane</keyword>
<dbReference type="GO" id="GO:0005829">
    <property type="term" value="C:cytosol"/>
    <property type="evidence" value="ECO:0007669"/>
    <property type="project" value="TreeGrafter"/>
</dbReference>
<organism evidence="5 6">
    <name type="scientific">Nitzschia inconspicua</name>
    <dbReference type="NCBI Taxonomy" id="303405"/>
    <lineage>
        <taxon>Eukaryota</taxon>
        <taxon>Sar</taxon>
        <taxon>Stramenopiles</taxon>
        <taxon>Ochrophyta</taxon>
        <taxon>Bacillariophyta</taxon>
        <taxon>Bacillariophyceae</taxon>
        <taxon>Bacillariophycidae</taxon>
        <taxon>Bacillariales</taxon>
        <taxon>Bacillariaceae</taxon>
        <taxon>Nitzschia</taxon>
    </lineage>
</organism>
<evidence type="ECO:0000259" key="4">
    <source>
        <dbReference type="SMART" id="SM00829"/>
    </source>
</evidence>
<proteinExistence type="predicted"/>
<dbReference type="GO" id="GO:0003960">
    <property type="term" value="F:quinone reductase (NADPH) activity"/>
    <property type="evidence" value="ECO:0007669"/>
    <property type="project" value="TreeGrafter"/>
</dbReference>
<dbReference type="GO" id="GO:0070402">
    <property type="term" value="F:NADPH binding"/>
    <property type="evidence" value="ECO:0007669"/>
    <property type="project" value="TreeGrafter"/>
</dbReference>
<reference evidence="5" key="2">
    <citation type="submission" date="2021-04" db="EMBL/GenBank/DDBJ databases">
        <authorList>
            <person name="Podell S."/>
        </authorList>
    </citation>
    <scope>NUCLEOTIDE SEQUENCE</scope>
    <source>
        <strain evidence="5">Hildebrandi</strain>
    </source>
</reference>
<evidence type="ECO:0000256" key="3">
    <source>
        <dbReference type="SAM" id="Phobius"/>
    </source>
</evidence>
<reference evidence="5" key="1">
    <citation type="journal article" date="2021" name="Sci. Rep.">
        <title>Diploid genomic architecture of Nitzschia inconspicua, an elite biomass production diatom.</title>
        <authorList>
            <person name="Oliver A."/>
            <person name="Podell S."/>
            <person name="Pinowska A."/>
            <person name="Traller J.C."/>
            <person name="Smith S.R."/>
            <person name="McClure R."/>
            <person name="Beliaev A."/>
            <person name="Bohutskyi P."/>
            <person name="Hill E.A."/>
            <person name="Rabines A."/>
            <person name="Zheng H."/>
            <person name="Allen L.Z."/>
            <person name="Kuo A."/>
            <person name="Grigoriev I.V."/>
            <person name="Allen A.E."/>
            <person name="Hazlebeck D."/>
            <person name="Allen E.E."/>
        </authorList>
    </citation>
    <scope>NUCLEOTIDE SEQUENCE</scope>
    <source>
        <strain evidence="5">Hildebrandi</strain>
    </source>
</reference>
<dbReference type="EMBL" id="JAGRRH010000021">
    <property type="protein sequence ID" value="KAG7346617.1"/>
    <property type="molecule type" value="Genomic_DNA"/>
</dbReference>
<dbReference type="Pfam" id="PF08240">
    <property type="entry name" value="ADH_N"/>
    <property type="match status" value="1"/>
</dbReference>
<keyword evidence="6" id="KW-1185">Reference proteome</keyword>
<dbReference type="InterPro" id="IPR013149">
    <property type="entry name" value="ADH-like_C"/>
</dbReference>
<keyword evidence="1" id="KW-0521">NADP</keyword>
<dbReference type="InterPro" id="IPR013154">
    <property type="entry name" value="ADH-like_N"/>
</dbReference>
<dbReference type="OrthoDB" id="3509362at2759"/>
<keyword evidence="3" id="KW-1133">Transmembrane helix</keyword>
<dbReference type="PANTHER" id="PTHR48106">
    <property type="entry name" value="QUINONE OXIDOREDUCTASE PIG3-RELATED"/>
    <property type="match status" value="1"/>
</dbReference>
<dbReference type="AlphaFoldDB" id="A0A9K3PGA0"/>
<accession>A0A9K3PGA0</accession>
<feature type="domain" description="Enoyl reductase (ER)" evidence="4">
    <location>
        <begin position="92"/>
        <end position="443"/>
    </location>
</feature>
<dbReference type="GO" id="GO:0035925">
    <property type="term" value="F:mRNA 3'-UTR AU-rich region binding"/>
    <property type="evidence" value="ECO:0007669"/>
    <property type="project" value="TreeGrafter"/>
</dbReference>
<keyword evidence="2" id="KW-0560">Oxidoreductase</keyword>
<dbReference type="InterPro" id="IPR002364">
    <property type="entry name" value="Quin_OxRdtase/zeta-crystal_CS"/>
</dbReference>
<keyword evidence="3" id="KW-0812">Transmembrane</keyword>
<dbReference type="InterPro" id="IPR020843">
    <property type="entry name" value="ER"/>
</dbReference>
<comment type="caution">
    <text evidence="5">The sequence shown here is derived from an EMBL/GenBank/DDBJ whole genome shotgun (WGS) entry which is preliminary data.</text>
</comment>
<sequence length="449" mass="48571">MMEAKDEMSFKLFGQDLNVILAVVANILSWLVATLAPSFLSYLLPNINEEDKSPSTSPVQTQCIAIGRPGGIEQLRTITLKPGFVTVGYNLGFPSPFVNLSDKTDEELPSGTVVVKIQAFSVNYADCCIRWGLYESANKFVGWPIVPGFDIAGVVERVSANRDADNISLAVGDKVYGATFFGAYSTRCLVPGRQLRRIPSDLSFTEAASLPAVSMTALYTLYLGGRFPAQDCTPQNKSILIHSAAGGVGGMLVQMSKLLGLSPVVGIVGRSSKVDHAKSLGCDTVIDKSGFKSPSELWEEIQSANKAQGYSIIADANGVSTLRGSFDHLCATGRLVVFGFHSNLPMGQDMLNPWVWLQMIWKMAHMPKFDAMDLVVSNKSLLGFNLSFFVDEISMLGQIYDQIGAWLTEGKLVVPRITELPMAEIGAAHQLLQSGKSVGKIVMLTNSEP</sequence>
<feature type="transmembrane region" description="Helical" evidence="3">
    <location>
        <begin position="20"/>
        <end position="44"/>
    </location>
</feature>
<dbReference type="PANTHER" id="PTHR48106:SF13">
    <property type="entry name" value="QUINONE OXIDOREDUCTASE-RELATED"/>
    <property type="match status" value="1"/>
</dbReference>
<gene>
    <name evidence="5" type="ORF">IV203_005686</name>
</gene>
<evidence type="ECO:0000313" key="6">
    <source>
        <dbReference type="Proteomes" id="UP000693970"/>
    </source>
</evidence>